<proteinExistence type="evidence at transcript level"/>
<evidence type="ECO:0000259" key="5">
    <source>
        <dbReference type="PROSITE" id="PS50104"/>
    </source>
</evidence>
<dbReference type="InterPro" id="IPR002182">
    <property type="entry name" value="NB-ARC"/>
</dbReference>
<dbReference type="SMART" id="SM00255">
    <property type="entry name" value="TIR"/>
    <property type="match status" value="1"/>
</dbReference>
<dbReference type="FunFam" id="3.40.50.10140:FF:000007">
    <property type="entry name" value="Disease resistance protein (TIR-NBS-LRR class)"/>
    <property type="match status" value="1"/>
</dbReference>
<keyword evidence="4" id="KW-0520">NAD</keyword>
<dbReference type="InterPro" id="IPR042197">
    <property type="entry name" value="Apaf_helical"/>
</dbReference>
<dbReference type="PROSITE" id="PS50104">
    <property type="entry name" value="TIR"/>
    <property type="match status" value="1"/>
</dbReference>
<dbReference type="InterPro" id="IPR035897">
    <property type="entry name" value="Toll_tir_struct_dom_sf"/>
</dbReference>
<organism evidence="6">
    <name type="scientific">Fragaria ananassa</name>
    <name type="common">Strawberry</name>
    <name type="synonym">Fragaria chiloensis x Fragaria virginiana</name>
    <dbReference type="NCBI Taxonomy" id="3747"/>
    <lineage>
        <taxon>Eukaryota</taxon>
        <taxon>Viridiplantae</taxon>
        <taxon>Streptophyta</taxon>
        <taxon>Embryophyta</taxon>
        <taxon>Tracheophyta</taxon>
        <taxon>Spermatophyta</taxon>
        <taxon>Magnoliopsida</taxon>
        <taxon>eudicotyledons</taxon>
        <taxon>Gunneridae</taxon>
        <taxon>Pentapetalae</taxon>
        <taxon>rosids</taxon>
        <taxon>fabids</taxon>
        <taxon>Rosales</taxon>
        <taxon>Rosaceae</taxon>
        <taxon>Rosoideae</taxon>
        <taxon>Potentilleae</taxon>
        <taxon>Fragariinae</taxon>
        <taxon>Fragaria</taxon>
    </lineage>
</organism>
<dbReference type="SUPFAM" id="SSF46785">
    <property type="entry name" value="Winged helix' DNA-binding domain"/>
    <property type="match status" value="1"/>
</dbReference>
<sequence>MVIIEECSPTYKYHVFLSFRGEDTRNNFTGHLYSALREKGIFTFMDDQLIRGEEISPALIQAIEQSKISIVVFSGNYASSKWCLDELVKILDCKKKIQQIVLPVFFKVDPSDVRNHRGSFGEGLANLERKFKDEDQVQEWKTALFQAASLSGWHLDEHCSESSIVGKIVEHISKEHVNSTDLDVAEYQVGIQHRVRAIQNLLGVEVRDVHMVGIWGVGGIGKTTIAKAVYNSIVHRFDGSCFLENVRENSKGARGLVELQKILLREILKEREVEVTSVARGINMIKERLQYKRVLLVLDDVSDMNQLNNLARQCSWFGMGSRIIITTRDRKLLRCHGVRPDLIYEVQELDEHDALELLSVIAFKRIRPLDSYAELTKRAVRYTQGLPLALTVLGSSLRGGSVELWEAALDGSESREIKDVLKISFDGLGHRAKEAFLDIACFFKGEHREHVIKILKACGSEEHFINVLIEKALISVRYMGKIWMHDLIEEMGRDIVHEQSPDNPGNRSRLWFHEDVYRVLVDNIGTNNVRGIKVELPEDSNVLCLCATSFSSMKNLKLIICRAGRYSGVVDGLPNSLRVIDWADCPLQVLSSHTIPRELSVIHMPRSRITVLGDGYKVCSFGGTYMFIDL</sequence>
<dbReference type="AlphaFoldDB" id="I1SR70"/>
<reference evidence="6" key="1">
    <citation type="journal article" date="2011" name="Guo Shu Xue Bao">
        <title>Cloning and expression analysis of a NBS-LRR family gene from strawberry (Fragaria ananassa).</title>
        <authorList>
            <person name="Liu J.-C."/>
            <person name="Duan K."/>
            <person name="Li J."/>
            <person name="Ye Z.-W."/>
            <person name="Su J.-Y."/>
            <person name="Gao Q.-H."/>
        </authorList>
    </citation>
    <scope>NUCLEOTIDE SEQUENCE</scope>
    <source>
        <tissue evidence="6">Shoot apical meristem</tissue>
    </source>
</reference>
<dbReference type="GO" id="GO:0006952">
    <property type="term" value="P:defense response"/>
    <property type="evidence" value="ECO:0007669"/>
    <property type="project" value="UniProtKB-KW"/>
</dbReference>
<dbReference type="Gene3D" id="3.40.50.10140">
    <property type="entry name" value="Toll/interleukin-1 receptor homology (TIR) domain"/>
    <property type="match status" value="1"/>
</dbReference>
<keyword evidence="3" id="KW-0611">Plant defense</keyword>
<name>I1SR70_FRAAN</name>
<accession>I1SR70</accession>
<dbReference type="InterPro" id="IPR000157">
    <property type="entry name" value="TIR_dom"/>
</dbReference>
<keyword evidence="1" id="KW-0433">Leucine-rich repeat</keyword>
<dbReference type="PANTHER" id="PTHR11017">
    <property type="entry name" value="LEUCINE-RICH REPEAT-CONTAINING PROTEIN"/>
    <property type="match status" value="1"/>
</dbReference>
<dbReference type="Pfam" id="PF23282">
    <property type="entry name" value="WHD_ROQ1"/>
    <property type="match status" value="1"/>
</dbReference>
<dbReference type="Gene3D" id="1.10.8.430">
    <property type="entry name" value="Helical domain of apoptotic protease-activating factors"/>
    <property type="match status" value="1"/>
</dbReference>
<evidence type="ECO:0000256" key="1">
    <source>
        <dbReference type="ARBA" id="ARBA00022614"/>
    </source>
</evidence>
<dbReference type="Pfam" id="PF01582">
    <property type="entry name" value="TIR"/>
    <property type="match status" value="1"/>
</dbReference>
<dbReference type="GO" id="GO:0007165">
    <property type="term" value="P:signal transduction"/>
    <property type="evidence" value="ECO:0007669"/>
    <property type="project" value="InterPro"/>
</dbReference>
<dbReference type="GO" id="GO:0043531">
    <property type="term" value="F:ADP binding"/>
    <property type="evidence" value="ECO:0007669"/>
    <property type="project" value="InterPro"/>
</dbReference>
<dbReference type="PRINTS" id="PR00364">
    <property type="entry name" value="DISEASERSIST"/>
</dbReference>
<protein>
    <submittedName>
        <fullName evidence="6">TIR-NBS-LRR type protein</fullName>
    </submittedName>
</protein>
<evidence type="ECO:0000256" key="2">
    <source>
        <dbReference type="ARBA" id="ARBA00022737"/>
    </source>
</evidence>
<evidence type="ECO:0000256" key="3">
    <source>
        <dbReference type="ARBA" id="ARBA00022821"/>
    </source>
</evidence>
<feature type="domain" description="TIR" evidence="5">
    <location>
        <begin position="11"/>
        <end position="176"/>
    </location>
</feature>
<dbReference type="SUPFAM" id="SSF52540">
    <property type="entry name" value="P-loop containing nucleoside triphosphate hydrolases"/>
    <property type="match status" value="1"/>
</dbReference>
<dbReference type="PANTHER" id="PTHR11017:SF578">
    <property type="entry name" value="ADP-RIBOSYL CYCLASE_CYCLIC ADP-RIBOSE HYDROLASE"/>
    <property type="match status" value="1"/>
</dbReference>
<evidence type="ECO:0000256" key="4">
    <source>
        <dbReference type="ARBA" id="ARBA00023027"/>
    </source>
</evidence>
<dbReference type="InterPro" id="IPR036390">
    <property type="entry name" value="WH_DNA-bd_sf"/>
</dbReference>
<dbReference type="Pfam" id="PF00931">
    <property type="entry name" value="NB-ARC"/>
    <property type="match status" value="1"/>
</dbReference>
<dbReference type="EMBL" id="HQ845018">
    <property type="protein sequence ID" value="ADZ44604.1"/>
    <property type="molecule type" value="mRNA"/>
</dbReference>
<gene>
    <name evidence="6" type="primary">NBS1</name>
</gene>
<evidence type="ECO:0000313" key="6">
    <source>
        <dbReference type="EMBL" id="ADZ44604.1"/>
    </source>
</evidence>
<dbReference type="InterPro" id="IPR044974">
    <property type="entry name" value="Disease_R_plants"/>
</dbReference>
<dbReference type="SUPFAM" id="SSF52200">
    <property type="entry name" value="Toll/Interleukin receptor TIR domain"/>
    <property type="match status" value="1"/>
</dbReference>
<dbReference type="Gene3D" id="3.40.50.300">
    <property type="entry name" value="P-loop containing nucleotide triphosphate hydrolases"/>
    <property type="match status" value="1"/>
</dbReference>
<keyword evidence="2" id="KW-0677">Repeat</keyword>
<dbReference type="InterPro" id="IPR058192">
    <property type="entry name" value="WHD_ROQ1-like"/>
</dbReference>
<dbReference type="InterPro" id="IPR027417">
    <property type="entry name" value="P-loop_NTPase"/>
</dbReference>